<dbReference type="RefSeq" id="WP_218465858.1">
    <property type="nucleotide sequence ID" value="NZ_JADRCR010000001.1"/>
</dbReference>
<sequence>MKKNYFFTLTFKRYDQNAAGINQEFRILAGNQVFYGENQFFRHSELLTKLEPGDEVCIGASPLSDGSYYLHWLYSTDKGVMEPKKYQHDSVTSSSISLIKKISLIATLGILVALTAVYFWALLLILIPVLAVGYFFIKFASINLIAEGRFNDELQRGLNAVMQGDRSQCLLDDSLVPPQPQEEADRIDSLNERCSHSLVLIRDKVNSVTRQHHILNMKHGHVHINETVVRCQNQNYNLSYYITDPLLGPKFNTNQHPVFLTKNDSVTLIYNRENKNICGLFNEVDGSAYLNKNRMYMSPKDFKGAYYLLSFIFLFMLFIISSINVVEWWDADALPDRWDWMKYIEVMIIFGLFSISFFCVLMLILEITNLIFYRRSSQGRNTQITRSMLYLLRQRQGRTNVIQEHIECFRR</sequence>
<feature type="transmembrane region" description="Helical" evidence="1">
    <location>
        <begin position="102"/>
        <end position="121"/>
    </location>
</feature>
<organism evidence="2 3">
    <name type="scientific">Limnobaculum allomyrinae</name>
    <dbReference type="NCBI Taxonomy" id="2791986"/>
    <lineage>
        <taxon>Bacteria</taxon>
        <taxon>Pseudomonadati</taxon>
        <taxon>Pseudomonadota</taxon>
        <taxon>Gammaproteobacteria</taxon>
        <taxon>Enterobacterales</taxon>
        <taxon>Budviciaceae</taxon>
        <taxon>Limnobaculum</taxon>
    </lineage>
</organism>
<reference evidence="2 3" key="1">
    <citation type="submission" date="2020-11" db="EMBL/GenBank/DDBJ databases">
        <title>Insectihabitans protaetiae gen. nov. sp. nov. and Insectihabitans allomyrinae sp. nov., isolated from larvae of Protaetia brevitarsis seulensis and Allomyrina dichotoma, respectively.</title>
        <authorList>
            <person name="Lee S.D."/>
            <person name="Byeon Y.-S."/>
            <person name="Kim S.-M."/>
            <person name="Yang H.L."/>
            <person name="Kim I.S."/>
        </authorList>
    </citation>
    <scope>NUCLEOTIDE SEQUENCE [LARGE SCALE GENOMIC DNA]</scope>
    <source>
        <strain evidence="2 3">BWR-B9</strain>
    </source>
</reference>
<evidence type="ECO:0000256" key="1">
    <source>
        <dbReference type="SAM" id="Phobius"/>
    </source>
</evidence>
<dbReference type="EMBL" id="JADRCR010000001">
    <property type="protein sequence ID" value="MBK5142267.1"/>
    <property type="molecule type" value="Genomic_DNA"/>
</dbReference>
<feature type="transmembrane region" description="Helical" evidence="1">
    <location>
        <begin position="304"/>
        <end position="326"/>
    </location>
</feature>
<evidence type="ECO:0000313" key="3">
    <source>
        <dbReference type="Proteomes" id="UP001296921"/>
    </source>
</evidence>
<keyword evidence="1" id="KW-1133">Transmembrane helix</keyword>
<feature type="transmembrane region" description="Helical" evidence="1">
    <location>
        <begin position="346"/>
        <end position="372"/>
    </location>
</feature>
<gene>
    <name evidence="2" type="ORF">I2494_00780</name>
</gene>
<keyword evidence="1" id="KW-0472">Membrane</keyword>
<keyword evidence="3" id="KW-1185">Reference proteome</keyword>
<feature type="transmembrane region" description="Helical" evidence="1">
    <location>
        <begin position="127"/>
        <end position="146"/>
    </location>
</feature>
<protein>
    <submittedName>
        <fullName evidence="2">Uncharacterized protein</fullName>
    </submittedName>
</protein>
<accession>A0ABS1IKJ9</accession>
<proteinExistence type="predicted"/>
<dbReference type="Proteomes" id="UP001296921">
    <property type="component" value="Unassembled WGS sequence"/>
</dbReference>
<name>A0ABS1IKJ9_9GAMM</name>
<evidence type="ECO:0000313" key="2">
    <source>
        <dbReference type="EMBL" id="MBK5142267.1"/>
    </source>
</evidence>
<comment type="caution">
    <text evidence="2">The sequence shown here is derived from an EMBL/GenBank/DDBJ whole genome shotgun (WGS) entry which is preliminary data.</text>
</comment>
<keyword evidence="1" id="KW-0812">Transmembrane</keyword>